<evidence type="ECO:0000313" key="4">
    <source>
        <dbReference type="Proteomes" id="UP000245657"/>
    </source>
</evidence>
<dbReference type="SUPFAM" id="SSF48208">
    <property type="entry name" value="Six-hairpin glycosidases"/>
    <property type="match status" value="1"/>
</dbReference>
<dbReference type="InterPro" id="IPR010401">
    <property type="entry name" value="AGL/Gdb1"/>
</dbReference>
<keyword evidence="4" id="KW-1185">Reference proteome</keyword>
<dbReference type="Gene3D" id="1.50.10.10">
    <property type="match status" value="1"/>
</dbReference>
<evidence type="ECO:0000313" key="3">
    <source>
        <dbReference type="EMBL" id="PWR73749.1"/>
    </source>
</evidence>
<organism evidence="3 4">
    <name type="scientific">Methanospirillum lacunae</name>
    <dbReference type="NCBI Taxonomy" id="668570"/>
    <lineage>
        <taxon>Archaea</taxon>
        <taxon>Methanobacteriati</taxon>
        <taxon>Methanobacteriota</taxon>
        <taxon>Stenosarchaea group</taxon>
        <taxon>Methanomicrobia</taxon>
        <taxon>Methanomicrobiales</taxon>
        <taxon>Methanospirillaceae</taxon>
        <taxon>Methanospirillum</taxon>
    </lineage>
</organism>
<dbReference type="GO" id="GO:0004135">
    <property type="term" value="F:amylo-alpha-1,6-glucosidase activity"/>
    <property type="evidence" value="ECO:0007669"/>
    <property type="project" value="InterPro"/>
</dbReference>
<dbReference type="AlphaFoldDB" id="A0A2V2N1Y5"/>
<dbReference type="PANTHER" id="PTHR10569:SF2">
    <property type="entry name" value="GLYCOGEN DEBRANCHING ENZYME"/>
    <property type="match status" value="1"/>
</dbReference>
<gene>
    <name evidence="3" type="ORF">DK846_00830</name>
</gene>
<proteinExistence type="predicted"/>
<dbReference type="RefSeq" id="WP_109967029.1">
    <property type="nucleotide sequence ID" value="NZ_CP176093.1"/>
</dbReference>
<feature type="domain" description="Glycogen debranching enzyme C-terminal" evidence="1">
    <location>
        <begin position="253"/>
        <end position="569"/>
    </location>
</feature>
<name>A0A2V2N1Y5_9EURY</name>
<dbReference type="InterPro" id="IPR032790">
    <property type="entry name" value="GDE_C"/>
</dbReference>
<feature type="domain" description="Glycogen debranching enzyme bacterial and archaeal type N-terminal" evidence="2">
    <location>
        <begin position="32"/>
        <end position="217"/>
    </location>
</feature>
<evidence type="ECO:0000259" key="1">
    <source>
        <dbReference type="Pfam" id="PF06202"/>
    </source>
</evidence>
<dbReference type="GeneID" id="97549069"/>
<sequence>MILLNPDQNLKNVPTNIRYGRELRIPEISGIREFLMTDGEVYCSSSFAGNTRRYHGLLVQKGMILVSSLHDEANGIRLSPGYWGDTFVEGGLPWTLGASLYPVIQEFAIPGVRIRRSFILDRVLTIRYEITGTASLMIRPLMTSRAVEDLSGNPDLNAEIIEGTRILNGCTVRSDLRFTEEKQKYLNARYPREEERGYDSVENLVSPGYFSGIVTNGTVEIRFAPPGAGPELNHESEPHIFQDIIDHASRLCIKGTEILAGYHWFTETWGRDTFISLPGLLLETGRYREAEDIFRWHLAHQKSGLILNRYPDSYTSSDATLWFFWALFHYIQKLPGSPFVATIRHELEELLSEYTQSGVALLEGNLIKVTGGSTWMDTPATPRDGMPVEINALWILALELMEYLKFSTPVSSQDAHKEFQHFWNPDTGCLYDRLMPDDPTIRSNQIIALAFGLIPFDDGHRALGVIGKELLTPYGLRSVSPSSAGYHGRYAGDISYHNGMVWPWQTGLYIDALIQYGTDHEKVQSMITPLWEYFLTDGAGMIPEMFNGDAPHEPAGTICQAWSIAELIRARNAIIRWTGKTVPEKIDTDNYLFA</sequence>
<dbReference type="InterPro" id="IPR012341">
    <property type="entry name" value="6hp_glycosidase-like_sf"/>
</dbReference>
<dbReference type="PANTHER" id="PTHR10569">
    <property type="entry name" value="GLYCOGEN DEBRANCHING ENZYME"/>
    <property type="match status" value="1"/>
</dbReference>
<accession>A0A2V2N1Y5</accession>
<comment type="caution">
    <text evidence="3">The sequence shown here is derived from an EMBL/GenBank/DDBJ whole genome shotgun (WGS) entry which is preliminary data.</text>
</comment>
<dbReference type="Proteomes" id="UP000245657">
    <property type="component" value="Unassembled WGS sequence"/>
</dbReference>
<reference evidence="3 4" key="1">
    <citation type="submission" date="2018-05" db="EMBL/GenBank/DDBJ databases">
        <title>Draft genome of Methanospirillum lacunae Ki8-1.</title>
        <authorList>
            <person name="Dueholm M.S."/>
            <person name="Nielsen P.H."/>
            <person name="Bakmann L.F."/>
            <person name="Otzen D.E."/>
        </authorList>
    </citation>
    <scope>NUCLEOTIDE SEQUENCE [LARGE SCALE GENOMIC DNA]</scope>
    <source>
        <strain evidence="3 4">Ki8-1</strain>
    </source>
</reference>
<dbReference type="Pfam" id="PF06202">
    <property type="entry name" value="GDE_C"/>
    <property type="match status" value="1"/>
</dbReference>
<dbReference type="GO" id="GO:0004134">
    <property type="term" value="F:4-alpha-glucanotransferase activity"/>
    <property type="evidence" value="ECO:0007669"/>
    <property type="project" value="InterPro"/>
</dbReference>
<dbReference type="InterPro" id="IPR024742">
    <property type="entry name" value="Glycogen_debranch_N"/>
</dbReference>
<protein>
    <submittedName>
        <fullName evidence="3">Amylo-alpha-1,6-glucosidase</fullName>
    </submittedName>
</protein>
<dbReference type="Pfam" id="PF12439">
    <property type="entry name" value="GDE_N"/>
    <property type="match status" value="1"/>
</dbReference>
<dbReference type="EMBL" id="QGMY01000002">
    <property type="protein sequence ID" value="PWR73749.1"/>
    <property type="molecule type" value="Genomic_DNA"/>
</dbReference>
<evidence type="ECO:0000259" key="2">
    <source>
        <dbReference type="Pfam" id="PF12439"/>
    </source>
</evidence>
<dbReference type="OrthoDB" id="8543at2157"/>
<dbReference type="InterPro" id="IPR008928">
    <property type="entry name" value="6-hairpin_glycosidase_sf"/>
</dbReference>
<dbReference type="GO" id="GO:0005980">
    <property type="term" value="P:glycogen catabolic process"/>
    <property type="evidence" value="ECO:0007669"/>
    <property type="project" value="InterPro"/>
</dbReference>